<name>A0A9N9NFY0_9GLOM</name>
<organism evidence="1 2">
    <name type="scientific">Acaulospora morrowiae</name>
    <dbReference type="NCBI Taxonomy" id="94023"/>
    <lineage>
        <taxon>Eukaryota</taxon>
        <taxon>Fungi</taxon>
        <taxon>Fungi incertae sedis</taxon>
        <taxon>Mucoromycota</taxon>
        <taxon>Glomeromycotina</taxon>
        <taxon>Glomeromycetes</taxon>
        <taxon>Diversisporales</taxon>
        <taxon>Acaulosporaceae</taxon>
        <taxon>Acaulospora</taxon>
    </lineage>
</organism>
<accession>A0A9N9NFY0</accession>
<evidence type="ECO:0000313" key="1">
    <source>
        <dbReference type="EMBL" id="CAG8734073.1"/>
    </source>
</evidence>
<protein>
    <submittedName>
        <fullName evidence="1">408_t:CDS:1</fullName>
    </submittedName>
</protein>
<feature type="non-terminal residue" evidence="1">
    <location>
        <position position="1"/>
    </location>
</feature>
<keyword evidence="2" id="KW-1185">Reference proteome</keyword>
<proteinExistence type="predicted"/>
<dbReference type="AlphaFoldDB" id="A0A9N9NFY0"/>
<reference evidence="1" key="1">
    <citation type="submission" date="2021-06" db="EMBL/GenBank/DDBJ databases">
        <authorList>
            <person name="Kallberg Y."/>
            <person name="Tangrot J."/>
            <person name="Rosling A."/>
        </authorList>
    </citation>
    <scope>NUCLEOTIDE SEQUENCE</scope>
    <source>
        <strain evidence="1">CL551</strain>
    </source>
</reference>
<dbReference type="Proteomes" id="UP000789342">
    <property type="component" value="Unassembled WGS sequence"/>
</dbReference>
<evidence type="ECO:0000313" key="2">
    <source>
        <dbReference type="Proteomes" id="UP000789342"/>
    </source>
</evidence>
<feature type="non-terminal residue" evidence="1">
    <location>
        <position position="64"/>
    </location>
</feature>
<dbReference type="EMBL" id="CAJVPV010027431">
    <property type="protein sequence ID" value="CAG8734073.1"/>
    <property type="molecule type" value="Genomic_DNA"/>
</dbReference>
<comment type="caution">
    <text evidence="1">The sequence shown here is derived from an EMBL/GenBank/DDBJ whole genome shotgun (WGS) entry which is preliminary data.</text>
</comment>
<sequence>LNRAINIVKKYLAGKIDAEYTVSQVNEWQKTNVQTAELLLIKLTNKSQGINLVHWFQEIRNLKT</sequence>
<gene>
    <name evidence="1" type="ORF">AMORRO_LOCUS14242</name>
</gene>